<feature type="region of interest" description="Disordered" evidence="17">
    <location>
        <begin position="763"/>
        <end position="853"/>
    </location>
</feature>
<dbReference type="GO" id="GO:0005524">
    <property type="term" value="F:ATP binding"/>
    <property type="evidence" value="ECO:0007669"/>
    <property type="project" value="UniProtKB-UniRule"/>
</dbReference>
<dbReference type="PROSITE" id="PS00108">
    <property type="entry name" value="PROTEIN_KINASE_ST"/>
    <property type="match status" value="1"/>
</dbReference>
<evidence type="ECO:0000256" key="17">
    <source>
        <dbReference type="SAM" id="MobiDB-lite"/>
    </source>
</evidence>
<dbReference type="SUPFAM" id="SSF56112">
    <property type="entry name" value="Protein kinase-like (PK-like)"/>
    <property type="match status" value="1"/>
</dbReference>
<evidence type="ECO:0000256" key="14">
    <source>
        <dbReference type="ARBA" id="ARBA00048679"/>
    </source>
</evidence>
<organism evidence="19 20">
    <name type="scientific">Catharus ustulatus</name>
    <name type="common">Russet-backed thrush</name>
    <name type="synonym">Hylocichla ustulatus</name>
    <dbReference type="NCBI Taxonomy" id="91951"/>
    <lineage>
        <taxon>Eukaryota</taxon>
        <taxon>Metazoa</taxon>
        <taxon>Chordata</taxon>
        <taxon>Craniata</taxon>
        <taxon>Vertebrata</taxon>
        <taxon>Euteleostomi</taxon>
        <taxon>Archelosauria</taxon>
        <taxon>Archosauria</taxon>
        <taxon>Dinosauria</taxon>
        <taxon>Saurischia</taxon>
        <taxon>Theropoda</taxon>
        <taxon>Coelurosauria</taxon>
        <taxon>Aves</taxon>
        <taxon>Neognathae</taxon>
        <taxon>Neoaves</taxon>
        <taxon>Telluraves</taxon>
        <taxon>Australaves</taxon>
        <taxon>Passeriformes</taxon>
        <taxon>Turdidae</taxon>
        <taxon>Catharus</taxon>
    </lineage>
</organism>
<accession>A0A8C3U7S0</accession>
<evidence type="ECO:0000256" key="5">
    <source>
        <dbReference type="ARBA" id="ARBA00022527"/>
    </source>
</evidence>
<dbReference type="EC" id="2.7.11.1" evidence="3"/>
<evidence type="ECO:0000313" key="19">
    <source>
        <dbReference type="Ensembl" id="ENSCUSP00005009408.1"/>
    </source>
</evidence>
<keyword evidence="5" id="KW-0723">Serine/threonine-protein kinase</keyword>
<dbReference type="GO" id="GO:0051493">
    <property type="term" value="P:regulation of cytoskeleton organization"/>
    <property type="evidence" value="ECO:0007669"/>
    <property type="project" value="TreeGrafter"/>
</dbReference>
<evidence type="ECO:0000256" key="1">
    <source>
        <dbReference type="ARBA" id="ARBA00004496"/>
    </source>
</evidence>
<keyword evidence="10 15" id="KW-0067">ATP-binding</keyword>
<keyword evidence="9" id="KW-0418">Kinase</keyword>
<sequence>MPSTSRAGSLKDPEIAELFFKEDPEKLFTDLREIGHGSFGAVYFARDVRTNEVVAIKKMSYSGKQSNEKWQDIIKEVKFLQRIKHPNSIEYKGCYLREHTAWLVMEYCLGSASDLLEVHKKPLQEVEIAAITHGALQGLAYLHSHNMIHRDIKAGNILLTEPGQVKLADFGSASIASPANSFVGTPYWMAPEVILAMDEGQYDGKVDVWSLGITCIELAERKPPLFNMNAMSALYHIAQNESPTLQSNEWSDYFRNFVDSCLQKIPQDRPTSEELLKHMFVLRERPETVLIDLIQRTKDAVRELDNLQYRKMKKLLFQEAHNGPAVETQEEEEEQDHGVGRTGTVNSVGSNQSIPSMSISASSQSSSVNSLPDASDDKSELDMMEGDHTVMSNSSVIHLKPEEENYREESDPRTRASEPQSPPQVSRHKSHYRNREHFATIRTASLVTRQMQEHEQDSELREQMSGYKRMRRQHQKQLMALENKLKAEMDEHRLRLDKDLETQRNNFAAEMEKLIKKHQAAMEKEAKVMANEEKKFQQHIQAQQKKELNSFLESQKREYKLRKEQLKESKELQIKKQFQDTCKIQTRQYKALRNHLLETTPKSEHKAVLKRLKEEQTRKLAILAEQYDHSINEMLSTQALRLDEAQEAECQVLKMQLQQELELLNAYQSKIKMQAEAQHDRELRDLEQRVSLRRALLEQKIEEEMLALQNERTERIRSLLERQAREIEAFDSESMRLGFSNMVLSNLSPEAFSHSYPGASGWSHNPTGGAGPHWGHPMGGPPQAWGHPMQGGPQPWGHPSGPMQGVPRSSAIGVRNSPQALRRTASGGRTEQGMSRSTSVTSQISNGSHMSYT</sequence>
<protein>
    <recommendedName>
        <fullName evidence="3">non-specific serine/threonine protein kinase</fullName>
        <ecNumber evidence="3">2.7.11.1</ecNumber>
    </recommendedName>
</protein>
<evidence type="ECO:0000259" key="18">
    <source>
        <dbReference type="PROSITE" id="PS50011"/>
    </source>
</evidence>
<dbReference type="FunFam" id="1.10.510.10:FF:000030">
    <property type="entry name" value="Serine/threonine-protein kinase TAO2, putative"/>
    <property type="match status" value="1"/>
</dbReference>
<dbReference type="InterPro" id="IPR017441">
    <property type="entry name" value="Protein_kinase_ATP_BS"/>
</dbReference>
<dbReference type="SMART" id="SM00220">
    <property type="entry name" value="S_TKc"/>
    <property type="match status" value="1"/>
</dbReference>
<keyword evidence="4" id="KW-0963">Cytoplasm</keyword>
<dbReference type="Pfam" id="PF00069">
    <property type="entry name" value="Pkinase"/>
    <property type="match status" value="1"/>
</dbReference>
<evidence type="ECO:0000256" key="6">
    <source>
        <dbReference type="ARBA" id="ARBA00022679"/>
    </source>
</evidence>
<feature type="region of interest" description="Disordered" evidence="17">
    <location>
        <begin position="323"/>
        <end position="431"/>
    </location>
</feature>
<comment type="subcellular location">
    <subcellularLocation>
        <location evidence="1">Cytoplasm</location>
    </subcellularLocation>
</comment>
<feature type="compositionally biased region" description="Basic and acidic residues" evidence="17">
    <location>
        <begin position="399"/>
        <end position="416"/>
    </location>
</feature>
<evidence type="ECO:0000256" key="12">
    <source>
        <dbReference type="ARBA" id="ARBA00023204"/>
    </source>
</evidence>
<dbReference type="InterPro" id="IPR008271">
    <property type="entry name" value="Ser/Thr_kinase_AS"/>
</dbReference>
<dbReference type="InterPro" id="IPR051234">
    <property type="entry name" value="TAO_STE20_kinase"/>
</dbReference>
<keyword evidence="20" id="KW-1185">Reference proteome</keyword>
<evidence type="ECO:0000256" key="11">
    <source>
        <dbReference type="ARBA" id="ARBA00023054"/>
    </source>
</evidence>
<dbReference type="GO" id="GO:0004674">
    <property type="term" value="F:protein serine/threonine kinase activity"/>
    <property type="evidence" value="ECO:0007669"/>
    <property type="project" value="UniProtKB-KW"/>
</dbReference>
<dbReference type="PROSITE" id="PS00107">
    <property type="entry name" value="PROTEIN_KINASE_ATP"/>
    <property type="match status" value="1"/>
</dbReference>
<proteinExistence type="inferred from homology"/>
<evidence type="ECO:0000256" key="10">
    <source>
        <dbReference type="ARBA" id="ARBA00022840"/>
    </source>
</evidence>
<evidence type="ECO:0000256" key="9">
    <source>
        <dbReference type="ARBA" id="ARBA00022777"/>
    </source>
</evidence>
<keyword evidence="11 16" id="KW-0175">Coiled coil</keyword>
<name>A0A8C3U7S0_CATUS</name>
<feature type="compositionally biased region" description="Polar residues" evidence="17">
    <location>
        <begin position="827"/>
        <end position="853"/>
    </location>
</feature>
<dbReference type="Gene3D" id="3.30.200.20">
    <property type="entry name" value="Phosphorylase Kinase, domain 1"/>
    <property type="match status" value="1"/>
</dbReference>
<dbReference type="PANTHER" id="PTHR47167:SF8">
    <property type="entry name" value="SERINE_THREONINE-PROTEIN KINASE TAO1"/>
    <property type="match status" value="1"/>
</dbReference>
<dbReference type="Ensembl" id="ENSCUST00005009794.1">
    <property type="protein sequence ID" value="ENSCUSP00005009408.1"/>
    <property type="gene ID" value="ENSCUSG00005005903.1"/>
</dbReference>
<feature type="domain" description="Protein kinase" evidence="18">
    <location>
        <begin position="28"/>
        <end position="281"/>
    </location>
</feature>
<dbReference type="PROSITE" id="PS50011">
    <property type="entry name" value="PROTEIN_KINASE_DOM"/>
    <property type="match status" value="1"/>
</dbReference>
<dbReference type="Proteomes" id="UP000694563">
    <property type="component" value="Chromosome 22"/>
</dbReference>
<comment type="catalytic activity">
    <reaction evidence="14">
        <text>L-seryl-[protein] + ATP = O-phospho-L-seryl-[protein] + ADP + H(+)</text>
        <dbReference type="Rhea" id="RHEA:17989"/>
        <dbReference type="Rhea" id="RHEA-COMP:9863"/>
        <dbReference type="Rhea" id="RHEA-COMP:11604"/>
        <dbReference type="ChEBI" id="CHEBI:15378"/>
        <dbReference type="ChEBI" id="CHEBI:29999"/>
        <dbReference type="ChEBI" id="CHEBI:30616"/>
        <dbReference type="ChEBI" id="CHEBI:83421"/>
        <dbReference type="ChEBI" id="CHEBI:456216"/>
        <dbReference type="EC" id="2.7.11.1"/>
    </reaction>
</comment>
<evidence type="ECO:0000256" key="7">
    <source>
        <dbReference type="ARBA" id="ARBA00022741"/>
    </source>
</evidence>
<feature type="compositionally biased region" description="Basic and acidic residues" evidence="17">
    <location>
        <begin position="375"/>
        <end position="388"/>
    </location>
</feature>
<reference evidence="19" key="2">
    <citation type="submission" date="2025-08" db="UniProtKB">
        <authorList>
            <consortium name="Ensembl"/>
        </authorList>
    </citation>
    <scope>IDENTIFICATION</scope>
</reference>
<dbReference type="FunFam" id="3.30.200.20:FF:000029">
    <property type="entry name" value="Serine/threonine-protein kinase TAO2, putative"/>
    <property type="match status" value="1"/>
</dbReference>
<evidence type="ECO:0000313" key="20">
    <source>
        <dbReference type="Proteomes" id="UP000694563"/>
    </source>
</evidence>
<reference evidence="19" key="3">
    <citation type="submission" date="2025-09" db="UniProtKB">
        <authorList>
            <consortium name="Ensembl"/>
        </authorList>
    </citation>
    <scope>IDENTIFICATION</scope>
</reference>
<reference evidence="19" key="1">
    <citation type="submission" date="2020-10" db="EMBL/GenBank/DDBJ databases">
        <title>Catharus ustulatus (Swainson's thrush) genome, bCatUst1, primary haplotype v2.</title>
        <authorList>
            <person name="Delmore K."/>
            <person name="Vafadar M."/>
            <person name="Formenti G."/>
            <person name="Chow W."/>
            <person name="Pelan S."/>
            <person name="Howe K."/>
            <person name="Rhie A."/>
            <person name="Mountcastle J."/>
            <person name="Haase B."/>
            <person name="Fedrigo O."/>
            <person name="Jarvis E.D."/>
        </authorList>
    </citation>
    <scope>NUCLEOTIDE SEQUENCE [LARGE SCALE GENOMIC DNA]</scope>
</reference>
<evidence type="ECO:0000256" key="15">
    <source>
        <dbReference type="PROSITE-ProRule" id="PRU10141"/>
    </source>
</evidence>
<evidence type="ECO:0000256" key="16">
    <source>
        <dbReference type="SAM" id="Coils"/>
    </source>
</evidence>
<dbReference type="GO" id="GO:0006281">
    <property type="term" value="P:DNA repair"/>
    <property type="evidence" value="ECO:0007669"/>
    <property type="project" value="UniProtKB-KW"/>
</dbReference>
<dbReference type="Gene3D" id="1.10.510.10">
    <property type="entry name" value="Transferase(Phosphotransferase) domain 1"/>
    <property type="match status" value="1"/>
</dbReference>
<keyword evidence="7 15" id="KW-0547">Nucleotide-binding</keyword>
<feature type="coiled-coil region" evidence="16">
    <location>
        <begin position="464"/>
        <end position="576"/>
    </location>
</feature>
<comment type="similarity">
    <text evidence="2">Belongs to the protein kinase superfamily. STE Ser/Thr protein kinase family. STE20 subfamily.</text>
</comment>
<dbReference type="InterPro" id="IPR000719">
    <property type="entry name" value="Prot_kinase_dom"/>
</dbReference>
<dbReference type="InterPro" id="IPR011009">
    <property type="entry name" value="Kinase-like_dom_sf"/>
</dbReference>
<evidence type="ECO:0000256" key="2">
    <source>
        <dbReference type="ARBA" id="ARBA00008874"/>
    </source>
</evidence>
<feature type="binding site" evidence="15">
    <location>
        <position position="58"/>
    </location>
    <ligand>
        <name>ATP</name>
        <dbReference type="ChEBI" id="CHEBI:30616"/>
    </ligand>
</feature>
<evidence type="ECO:0000256" key="13">
    <source>
        <dbReference type="ARBA" id="ARBA00047899"/>
    </source>
</evidence>
<evidence type="ECO:0000256" key="4">
    <source>
        <dbReference type="ARBA" id="ARBA00022490"/>
    </source>
</evidence>
<evidence type="ECO:0000256" key="8">
    <source>
        <dbReference type="ARBA" id="ARBA00022763"/>
    </source>
</evidence>
<dbReference type="AlphaFoldDB" id="A0A8C3U7S0"/>
<keyword evidence="8" id="KW-0227">DNA damage</keyword>
<dbReference type="GO" id="GO:0005737">
    <property type="term" value="C:cytoplasm"/>
    <property type="evidence" value="ECO:0007669"/>
    <property type="project" value="UniProtKB-SubCell"/>
</dbReference>
<feature type="compositionally biased region" description="Low complexity" evidence="17">
    <location>
        <begin position="350"/>
        <end position="370"/>
    </location>
</feature>
<keyword evidence="6" id="KW-0808">Transferase</keyword>
<evidence type="ECO:0000256" key="3">
    <source>
        <dbReference type="ARBA" id="ARBA00012513"/>
    </source>
</evidence>
<gene>
    <name evidence="19" type="primary">TAOK1</name>
</gene>
<dbReference type="PANTHER" id="PTHR47167">
    <property type="entry name" value="SERINE/THREONINE-PROTEIN KINASE TAO1-LIKE PROTEIN"/>
    <property type="match status" value="1"/>
</dbReference>
<keyword evidence="12" id="KW-0234">DNA repair</keyword>
<comment type="catalytic activity">
    <reaction evidence="13">
        <text>L-threonyl-[protein] + ATP = O-phospho-L-threonyl-[protein] + ADP + H(+)</text>
        <dbReference type="Rhea" id="RHEA:46608"/>
        <dbReference type="Rhea" id="RHEA-COMP:11060"/>
        <dbReference type="Rhea" id="RHEA-COMP:11605"/>
        <dbReference type="ChEBI" id="CHEBI:15378"/>
        <dbReference type="ChEBI" id="CHEBI:30013"/>
        <dbReference type="ChEBI" id="CHEBI:30616"/>
        <dbReference type="ChEBI" id="CHEBI:61977"/>
        <dbReference type="ChEBI" id="CHEBI:456216"/>
        <dbReference type="EC" id="2.7.11.1"/>
    </reaction>
</comment>